<comment type="similarity">
    <text evidence="1">Belongs to the ferrochelatase family.</text>
</comment>
<dbReference type="Gene3D" id="3.40.50.1400">
    <property type="match status" value="2"/>
</dbReference>
<dbReference type="PANTHER" id="PTHR11108">
    <property type="entry name" value="FERROCHELATASE"/>
    <property type="match status" value="1"/>
</dbReference>
<dbReference type="GO" id="GO:0004325">
    <property type="term" value="F:ferrochelatase activity"/>
    <property type="evidence" value="ECO:0007669"/>
    <property type="project" value="InterPro"/>
</dbReference>
<comment type="caution">
    <text evidence="2">The sequence shown here is derived from an EMBL/GenBank/DDBJ whole genome shotgun (WGS) entry which is preliminary data.</text>
</comment>
<reference evidence="3" key="1">
    <citation type="submission" date="2015-07" db="EMBL/GenBank/DDBJ databases">
        <title>Genome sequencing project for genomic taxonomy and phylogenomics of Bacillus-like bacteria.</title>
        <authorList>
            <person name="Liu B."/>
            <person name="Wang J."/>
            <person name="Zhu Y."/>
            <person name="Liu G."/>
            <person name="Chen Q."/>
            <person name="Chen Z."/>
            <person name="Lan J."/>
            <person name="Che J."/>
            <person name="Ge C."/>
            <person name="Shi H."/>
            <person name="Pan Z."/>
            <person name="Liu X."/>
        </authorList>
    </citation>
    <scope>NUCLEOTIDE SEQUENCE [LARGE SCALE GENOMIC DNA]</scope>
    <source>
        <strain evidence="3">FJAT-27997</strain>
    </source>
</reference>
<dbReference type="NCBIfam" id="TIGR00109">
    <property type="entry name" value="hemH"/>
    <property type="match status" value="1"/>
</dbReference>
<dbReference type="AlphaFoldDB" id="A0A0K9GXT1"/>
<keyword evidence="3" id="KW-1185">Reference proteome</keyword>
<dbReference type="RefSeq" id="WP_049682818.1">
    <property type="nucleotide sequence ID" value="NZ_LFZW01000001.1"/>
</dbReference>
<dbReference type="SUPFAM" id="SSF53800">
    <property type="entry name" value="Chelatase"/>
    <property type="match status" value="1"/>
</dbReference>
<proteinExistence type="inferred from homology"/>
<gene>
    <name evidence="2" type="ORF">AC625_19575</name>
</gene>
<evidence type="ECO:0000313" key="3">
    <source>
        <dbReference type="Proteomes" id="UP000037146"/>
    </source>
</evidence>
<dbReference type="GO" id="GO:0006783">
    <property type="term" value="P:heme biosynthetic process"/>
    <property type="evidence" value="ECO:0007669"/>
    <property type="project" value="InterPro"/>
</dbReference>
<dbReference type="InterPro" id="IPR001015">
    <property type="entry name" value="Ferrochelatase"/>
</dbReference>
<sequence>MIGIILMSYGGPESVDEIESFFTHILQGRKPSPEQLKPIVEQYLALGSPDPLRTKTKRQAEALQYVLNQSGMTEIKVYPAYKHASPYIEETVGLMIAEGVTHVVTLPMTPFYTAKGVGQYQRSVQDEIEKRELTIPVSHIDNWFLHPDYIAVIASRVKEALNWLPKSAREQSTVVFTTHSQPGNEEKHEEYVKQFTGLAERVATKLNVTNWKIAYRSARQKQNWLGPDIKDVIHEEAENGKKGIVTCELLSLTNNVEVLQEIGIECQEIANTLGIHYVRTEFLDDSIDFIHALANISKEKLSELEVLNV</sequence>
<name>A0A0K9GXT1_9BACI</name>
<evidence type="ECO:0000256" key="1">
    <source>
        <dbReference type="RuleBase" id="RU004185"/>
    </source>
</evidence>
<dbReference type="InterPro" id="IPR033659">
    <property type="entry name" value="Ferrochelatase_N"/>
</dbReference>
<dbReference type="OrthoDB" id="2838298at2"/>
<protein>
    <submittedName>
        <fullName evidence="2">Uncharacterized protein</fullName>
    </submittedName>
</protein>
<dbReference type="STRING" id="1679170.AC625_19575"/>
<accession>A0A0K9GXT1</accession>
<organism evidence="2 3">
    <name type="scientific">Peribacillus loiseleuriae</name>
    <dbReference type="NCBI Taxonomy" id="1679170"/>
    <lineage>
        <taxon>Bacteria</taxon>
        <taxon>Bacillati</taxon>
        <taxon>Bacillota</taxon>
        <taxon>Bacilli</taxon>
        <taxon>Bacillales</taxon>
        <taxon>Bacillaceae</taxon>
        <taxon>Peribacillus</taxon>
    </lineage>
</organism>
<evidence type="ECO:0000313" key="2">
    <source>
        <dbReference type="EMBL" id="KMY51468.1"/>
    </source>
</evidence>
<dbReference type="CDD" id="cd03411">
    <property type="entry name" value="Ferrochelatase_N"/>
    <property type="match status" value="1"/>
</dbReference>
<dbReference type="Proteomes" id="UP000037146">
    <property type="component" value="Unassembled WGS sequence"/>
</dbReference>
<dbReference type="Pfam" id="PF00762">
    <property type="entry name" value="Ferrochelatase"/>
    <property type="match status" value="1"/>
</dbReference>
<dbReference type="EMBL" id="LFZW01000001">
    <property type="protein sequence ID" value="KMY51468.1"/>
    <property type="molecule type" value="Genomic_DNA"/>
</dbReference>
<dbReference type="PATRIC" id="fig|1679170.3.peg.4444"/>
<dbReference type="PANTHER" id="PTHR11108:SF1">
    <property type="entry name" value="FERROCHELATASE, MITOCHONDRIAL"/>
    <property type="match status" value="1"/>
</dbReference>